<dbReference type="SUPFAM" id="SSF56112">
    <property type="entry name" value="Protein kinase-like (PK-like)"/>
    <property type="match status" value="1"/>
</dbReference>
<feature type="compositionally biased region" description="Pro residues" evidence="5">
    <location>
        <begin position="358"/>
        <end position="379"/>
    </location>
</feature>
<dbReference type="PROSITE" id="PS00108">
    <property type="entry name" value="PROTEIN_KINASE_ST"/>
    <property type="match status" value="1"/>
</dbReference>
<feature type="domain" description="Protein kinase" evidence="7">
    <location>
        <begin position="34"/>
        <end position="300"/>
    </location>
</feature>
<keyword evidence="9" id="KW-1185">Reference proteome</keyword>
<reference evidence="8" key="1">
    <citation type="submission" date="2021-01" db="EMBL/GenBank/DDBJ databases">
        <title>Modified the classification status of verrucomicrobia.</title>
        <authorList>
            <person name="Feng X."/>
        </authorList>
    </citation>
    <scope>NUCLEOTIDE SEQUENCE</scope>
    <source>
        <strain evidence="8">JCM 18052</strain>
    </source>
</reference>
<protein>
    <submittedName>
        <fullName evidence="8">Protein kinase</fullName>
    </submittedName>
</protein>
<dbReference type="PANTHER" id="PTHR24348:SF22">
    <property type="entry name" value="NON-SPECIFIC SERINE_THREONINE PROTEIN KINASE"/>
    <property type="match status" value="1"/>
</dbReference>
<keyword evidence="6" id="KW-1133">Transmembrane helix</keyword>
<sequence length="649" mass="71780">MGNRQNNRAGAFSWLRHGLKFFNIWQFDIMEERYEIRGKIGQGGLGAVYKGYDTRMNREVAIKRISVTSDDPALQEESTRQLIKEAGALASLQHPHIVTIYDVGSDADGPYVVMELINGKTLDELIERAPLTWPDFRELAIQTMEALIAAQELDLIHSDIKPSNLMLTWLPSGKFQMKIVDFGLATLTQSQTKEELEELEAVFGSIFFMAPEQFERVPIDARVDIYAMGCVYYQALTGTYPFRGETGNEVMVAHLHHTVIPLQDIRQGIPKWACDWIMWMINRMPDDRPASAREALQVFLQNDKNPSPTVSLGRAVPVVPAGPRPRMSGSAAPTAKAITPGRPILDPRMQPPGYVSPAPEPEPIPEPPPTTTAPQPLLPPEGSKPSIHTGPHEIPEVVSTPTVPLNPTGRIMPTVTRTVIIPQKKSNKGAKIAGTLLLLVIFGVLAMLLKQRLAENKLEQRYPNLIVEAGKSEVKELPVSGAEYSRFLKDAADAGTDDKRQAYFQALLKAKANDGTDIDAATSDFIIKTTQILPEVRELMIRSVLSKRVTPASVPGLTEFARSTKDTKSAIAIFEVTRSVTDDKQFEAYLSIARYHNDANFRKAAEESAISVIKKSNNRSALLSQAAEAEREETDSKIKESMKRIQAGG</sequence>
<evidence type="ECO:0000256" key="4">
    <source>
        <dbReference type="ARBA" id="ARBA00022840"/>
    </source>
</evidence>
<feature type="transmembrane region" description="Helical" evidence="6">
    <location>
        <begin position="432"/>
        <end position="449"/>
    </location>
</feature>
<dbReference type="SMART" id="SM00220">
    <property type="entry name" value="S_TKc"/>
    <property type="match status" value="1"/>
</dbReference>
<dbReference type="PROSITE" id="PS50011">
    <property type="entry name" value="PROTEIN_KINASE_DOM"/>
    <property type="match status" value="1"/>
</dbReference>
<evidence type="ECO:0000313" key="8">
    <source>
        <dbReference type="EMBL" id="MBK1818081.1"/>
    </source>
</evidence>
<evidence type="ECO:0000256" key="5">
    <source>
        <dbReference type="SAM" id="MobiDB-lite"/>
    </source>
</evidence>
<keyword evidence="6" id="KW-0812">Transmembrane</keyword>
<dbReference type="GO" id="GO:0016020">
    <property type="term" value="C:membrane"/>
    <property type="evidence" value="ECO:0007669"/>
    <property type="project" value="TreeGrafter"/>
</dbReference>
<keyword evidence="3 8" id="KW-0418">Kinase</keyword>
<evidence type="ECO:0000313" key="9">
    <source>
        <dbReference type="Proteomes" id="UP000600139"/>
    </source>
</evidence>
<dbReference type="InterPro" id="IPR011009">
    <property type="entry name" value="Kinase-like_dom_sf"/>
</dbReference>
<keyword evidence="2" id="KW-0547">Nucleotide-binding</keyword>
<feature type="region of interest" description="Disordered" evidence="5">
    <location>
        <begin position="623"/>
        <end position="649"/>
    </location>
</feature>
<dbReference type="Proteomes" id="UP000600139">
    <property type="component" value="Unassembled WGS sequence"/>
</dbReference>
<comment type="caution">
    <text evidence="8">The sequence shown here is derived from an EMBL/GenBank/DDBJ whole genome shotgun (WGS) entry which is preliminary data.</text>
</comment>
<feature type="compositionally biased region" description="Basic and acidic residues" evidence="5">
    <location>
        <begin position="634"/>
        <end position="643"/>
    </location>
</feature>
<name>A0A934R6D7_9BACT</name>
<dbReference type="Gene3D" id="1.10.510.10">
    <property type="entry name" value="Transferase(Phosphotransferase) domain 1"/>
    <property type="match status" value="1"/>
</dbReference>
<accession>A0A934R6D7</accession>
<dbReference type="InterPro" id="IPR008271">
    <property type="entry name" value="Ser/Thr_kinase_AS"/>
</dbReference>
<dbReference type="CDD" id="cd14014">
    <property type="entry name" value="STKc_PknB_like"/>
    <property type="match status" value="1"/>
</dbReference>
<evidence type="ECO:0000259" key="7">
    <source>
        <dbReference type="PROSITE" id="PS50011"/>
    </source>
</evidence>
<dbReference type="AlphaFoldDB" id="A0A934R6D7"/>
<dbReference type="GO" id="GO:0005776">
    <property type="term" value="C:autophagosome"/>
    <property type="evidence" value="ECO:0007669"/>
    <property type="project" value="TreeGrafter"/>
</dbReference>
<dbReference type="PANTHER" id="PTHR24348">
    <property type="entry name" value="SERINE/THREONINE-PROTEIN KINASE UNC-51-RELATED"/>
    <property type="match status" value="1"/>
</dbReference>
<gene>
    <name evidence="8" type="ORF">JIN84_20835</name>
</gene>
<dbReference type="Gene3D" id="3.30.200.20">
    <property type="entry name" value="Phosphorylase Kinase, domain 1"/>
    <property type="match status" value="1"/>
</dbReference>
<evidence type="ECO:0000256" key="3">
    <source>
        <dbReference type="ARBA" id="ARBA00022777"/>
    </source>
</evidence>
<evidence type="ECO:0000256" key="2">
    <source>
        <dbReference type="ARBA" id="ARBA00022741"/>
    </source>
</evidence>
<feature type="region of interest" description="Disordered" evidence="5">
    <location>
        <begin position="303"/>
        <end position="410"/>
    </location>
</feature>
<keyword evidence="6" id="KW-0472">Membrane</keyword>
<dbReference type="InterPro" id="IPR045269">
    <property type="entry name" value="Atg1-like"/>
</dbReference>
<keyword evidence="4" id="KW-0067">ATP-binding</keyword>
<dbReference type="Pfam" id="PF00069">
    <property type="entry name" value="Pkinase"/>
    <property type="match status" value="1"/>
</dbReference>
<evidence type="ECO:0000256" key="6">
    <source>
        <dbReference type="SAM" id="Phobius"/>
    </source>
</evidence>
<keyword evidence="1" id="KW-0808">Transferase</keyword>
<dbReference type="GO" id="GO:0000407">
    <property type="term" value="C:phagophore assembly site"/>
    <property type="evidence" value="ECO:0007669"/>
    <property type="project" value="TreeGrafter"/>
</dbReference>
<dbReference type="EMBL" id="JAENIK010000013">
    <property type="protein sequence ID" value="MBK1818081.1"/>
    <property type="molecule type" value="Genomic_DNA"/>
</dbReference>
<dbReference type="InterPro" id="IPR000719">
    <property type="entry name" value="Prot_kinase_dom"/>
</dbReference>
<dbReference type="RefSeq" id="WP_200353036.1">
    <property type="nucleotide sequence ID" value="NZ_BAABHZ010000002.1"/>
</dbReference>
<organism evidence="8 9">
    <name type="scientific">Luteolibacter yonseiensis</name>
    <dbReference type="NCBI Taxonomy" id="1144680"/>
    <lineage>
        <taxon>Bacteria</taxon>
        <taxon>Pseudomonadati</taxon>
        <taxon>Verrucomicrobiota</taxon>
        <taxon>Verrucomicrobiia</taxon>
        <taxon>Verrucomicrobiales</taxon>
        <taxon>Verrucomicrobiaceae</taxon>
        <taxon>Luteolibacter</taxon>
    </lineage>
</organism>
<dbReference type="GO" id="GO:0005524">
    <property type="term" value="F:ATP binding"/>
    <property type="evidence" value="ECO:0007669"/>
    <property type="project" value="UniProtKB-KW"/>
</dbReference>
<dbReference type="GO" id="GO:0005829">
    <property type="term" value="C:cytosol"/>
    <property type="evidence" value="ECO:0007669"/>
    <property type="project" value="TreeGrafter"/>
</dbReference>
<dbReference type="GO" id="GO:0004674">
    <property type="term" value="F:protein serine/threonine kinase activity"/>
    <property type="evidence" value="ECO:0007669"/>
    <property type="project" value="InterPro"/>
</dbReference>
<proteinExistence type="predicted"/>
<feature type="compositionally biased region" description="Low complexity" evidence="5">
    <location>
        <begin position="313"/>
        <end position="326"/>
    </location>
</feature>
<evidence type="ECO:0000256" key="1">
    <source>
        <dbReference type="ARBA" id="ARBA00022679"/>
    </source>
</evidence>